<proteinExistence type="predicted"/>
<name>A0A2H3C4R8_9AGAR</name>
<evidence type="ECO:0000313" key="2">
    <source>
        <dbReference type="EMBL" id="PBK78061.1"/>
    </source>
</evidence>
<sequence>MTLHIQLLYVSYLSFLCHTLMAGAPVLTCSYLLHRASADNRFWKYEPCDSKSESMNLYESS</sequence>
<keyword evidence="3" id="KW-1185">Reference proteome</keyword>
<organism evidence="2 3">
    <name type="scientific">Armillaria solidipes</name>
    <dbReference type="NCBI Taxonomy" id="1076256"/>
    <lineage>
        <taxon>Eukaryota</taxon>
        <taxon>Fungi</taxon>
        <taxon>Dikarya</taxon>
        <taxon>Basidiomycota</taxon>
        <taxon>Agaricomycotina</taxon>
        <taxon>Agaricomycetes</taxon>
        <taxon>Agaricomycetidae</taxon>
        <taxon>Agaricales</taxon>
        <taxon>Marasmiineae</taxon>
        <taxon>Physalacriaceae</taxon>
        <taxon>Armillaria</taxon>
    </lineage>
</organism>
<reference evidence="3" key="1">
    <citation type="journal article" date="2017" name="Nat. Ecol. Evol.">
        <title>Genome expansion and lineage-specific genetic innovations in the forest pathogenic fungi Armillaria.</title>
        <authorList>
            <person name="Sipos G."/>
            <person name="Prasanna A.N."/>
            <person name="Walter M.C."/>
            <person name="O'Connor E."/>
            <person name="Balint B."/>
            <person name="Krizsan K."/>
            <person name="Kiss B."/>
            <person name="Hess J."/>
            <person name="Varga T."/>
            <person name="Slot J."/>
            <person name="Riley R."/>
            <person name="Boka B."/>
            <person name="Rigling D."/>
            <person name="Barry K."/>
            <person name="Lee J."/>
            <person name="Mihaltcheva S."/>
            <person name="LaButti K."/>
            <person name="Lipzen A."/>
            <person name="Waldron R."/>
            <person name="Moloney N.M."/>
            <person name="Sperisen C."/>
            <person name="Kredics L."/>
            <person name="Vagvoelgyi C."/>
            <person name="Patrignani A."/>
            <person name="Fitzpatrick D."/>
            <person name="Nagy I."/>
            <person name="Doyle S."/>
            <person name="Anderson J.B."/>
            <person name="Grigoriev I.V."/>
            <person name="Gueldener U."/>
            <person name="Muensterkoetter M."/>
            <person name="Nagy L.G."/>
        </authorList>
    </citation>
    <scope>NUCLEOTIDE SEQUENCE [LARGE SCALE GENOMIC DNA]</scope>
    <source>
        <strain evidence="3">28-4</strain>
    </source>
</reference>
<gene>
    <name evidence="2" type="ORF">ARMSODRAFT_21695</name>
</gene>
<protein>
    <submittedName>
        <fullName evidence="2">Uncharacterized protein</fullName>
    </submittedName>
</protein>
<keyword evidence="1" id="KW-1133">Transmembrane helix</keyword>
<accession>A0A2H3C4R8</accession>
<evidence type="ECO:0000313" key="3">
    <source>
        <dbReference type="Proteomes" id="UP000218334"/>
    </source>
</evidence>
<keyword evidence="1" id="KW-0812">Transmembrane</keyword>
<dbReference type="AlphaFoldDB" id="A0A2H3C4R8"/>
<feature type="transmembrane region" description="Helical" evidence="1">
    <location>
        <begin position="12"/>
        <end position="33"/>
    </location>
</feature>
<evidence type="ECO:0000256" key="1">
    <source>
        <dbReference type="SAM" id="Phobius"/>
    </source>
</evidence>
<dbReference type="Proteomes" id="UP000218334">
    <property type="component" value="Unassembled WGS sequence"/>
</dbReference>
<dbReference type="EMBL" id="KZ293415">
    <property type="protein sequence ID" value="PBK78061.1"/>
    <property type="molecule type" value="Genomic_DNA"/>
</dbReference>
<keyword evidence="1" id="KW-0472">Membrane</keyword>